<gene>
    <name evidence="5" type="ORF">Vbra_10746</name>
</gene>
<dbReference type="InParanoid" id="A0A0G4H6V7"/>
<evidence type="ECO:0000256" key="1">
    <source>
        <dbReference type="ARBA" id="ARBA00022679"/>
    </source>
</evidence>
<evidence type="ECO:0000256" key="3">
    <source>
        <dbReference type="ARBA" id="ARBA00024025"/>
    </source>
</evidence>
<protein>
    <recommendedName>
        <fullName evidence="4">N-acetyltransferase domain-containing protein</fullName>
    </recommendedName>
</protein>
<keyword evidence="6" id="KW-1185">Reference proteome</keyword>
<dbReference type="PANTHER" id="PTHR45896">
    <property type="entry name" value="N-ALPHA-ACETYLTRANSFERASE 30"/>
    <property type="match status" value="1"/>
</dbReference>
<name>A0A0G4H6V7_VITBC</name>
<organism evidence="5 6">
    <name type="scientific">Vitrella brassicaformis (strain CCMP3155)</name>
    <dbReference type="NCBI Taxonomy" id="1169540"/>
    <lineage>
        <taxon>Eukaryota</taxon>
        <taxon>Sar</taxon>
        <taxon>Alveolata</taxon>
        <taxon>Colpodellida</taxon>
        <taxon>Vitrellaceae</taxon>
        <taxon>Vitrella</taxon>
    </lineage>
</organism>
<dbReference type="FunCoup" id="A0A0G4H6V7">
    <property type="interactions" value="309"/>
</dbReference>
<dbReference type="GO" id="GO:0031417">
    <property type="term" value="C:NatC complex"/>
    <property type="evidence" value="ECO:0007669"/>
    <property type="project" value="TreeGrafter"/>
</dbReference>
<evidence type="ECO:0000313" key="6">
    <source>
        <dbReference type="Proteomes" id="UP000041254"/>
    </source>
</evidence>
<dbReference type="Pfam" id="PF00583">
    <property type="entry name" value="Acetyltransf_1"/>
    <property type="match status" value="1"/>
</dbReference>
<comment type="similarity">
    <text evidence="3">Belongs to the acetyltransferase family. MAK3 subfamily.</text>
</comment>
<dbReference type="SUPFAM" id="SSF55729">
    <property type="entry name" value="Acyl-CoA N-acyltransferases (Nat)"/>
    <property type="match status" value="1"/>
</dbReference>
<dbReference type="PhylomeDB" id="A0A0G4H6V7"/>
<dbReference type="PANTHER" id="PTHR45896:SF1">
    <property type="entry name" value="N-ALPHA-ACETYLTRANSFERASE 30"/>
    <property type="match status" value="1"/>
</dbReference>
<dbReference type="InterPro" id="IPR016181">
    <property type="entry name" value="Acyl_CoA_acyltransferase"/>
</dbReference>
<dbReference type="AlphaFoldDB" id="A0A0G4H6V7"/>
<dbReference type="EMBL" id="CDMY01001040">
    <property type="protein sequence ID" value="CEM39546.1"/>
    <property type="molecule type" value="Genomic_DNA"/>
</dbReference>
<keyword evidence="1" id="KW-0808">Transferase</keyword>
<sequence length="199" mass="22642">MLSPMIRLFKSQKDLGDGTKVVCSSFEDESQLERIMELVARDLSEPYSIWTYRCFILQYPQFCIVAHIEDEIVGVVVCKVEDHKSKRLNEVLKRGYIGMVAVDKDHRKKGIGSMLVRGAVDKMQVEGIQEVVLEAETTNKAALALYAKQGFVKQKRLNRYYLSGKDAFRLKKRFDVPHHHPGIGGQGMWECPGDASHLK</sequence>
<reference evidence="5 6" key="1">
    <citation type="submission" date="2014-11" db="EMBL/GenBank/DDBJ databases">
        <authorList>
            <person name="Zhu J."/>
            <person name="Qi W."/>
            <person name="Song R."/>
        </authorList>
    </citation>
    <scope>NUCLEOTIDE SEQUENCE [LARGE SCALE GENOMIC DNA]</scope>
</reference>
<dbReference type="VEuPathDB" id="CryptoDB:Vbra_10746"/>
<dbReference type="InterPro" id="IPR000182">
    <property type="entry name" value="GNAT_dom"/>
</dbReference>
<dbReference type="GO" id="GO:0004596">
    <property type="term" value="F:protein-N-terminal amino-acid acetyltransferase activity"/>
    <property type="evidence" value="ECO:0007669"/>
    <property type="project" value="InterPro"/>
</dbReference>
<accession>A0A0G4H6V7</accession>
<dbReference type="Proteomes" id="UP000041254">
    <property type="component" value="Unassembled WGS sequence"/>
</dbReference>
<dbReference type="PROSITE" id="PS51186">
    <property type="entry name" value="GNAT"/>
    <property type="match status" value="1"/>
</dbReference>
<dbReference type="OrthoDB" id="249099at2759"/>
<dbReference type="CDD" id="cd04301">
    <property type="entry name" value="NAT_SF"/>
    <property type="match status" value="1"/>
</dbReference>
<proteinExistence type="inferred from homology"/>
<dbReference type="OMA" id="LCIFARH"/>
<feature type="domain" description="N-acetyltransferase" evidence="4">
    <location>
        <begin position="21"/>
        <end position="175"/>
    </location>
</feature>
<dbReference type="Gene3D" id="3.40.630.30">
    <property type="match status" value="1"/>
</dbReference>
<keyword evidence="2" id="KW-0012">Acyltransferase</keyword>
<dbReference type="STRING" id="1169540.A0A0G4H6V7"/>
<evidence type="ECO:0000313" key="5">
    <source>
        <dbReference type="EMBL" id="CEM39546.1"/>
    </source>
</evidence>
<evidence type="ECO:0000259" key="4">
    <source>
        <dbReference type="PROSITE" id="PS51186"/>
    </source>
</evidence>
<dbReference type="InterPro" id="IPR044542">
    <property type="entry name" value="NAA30-like"/>
</dbReference>
<evidence type="ECO:0000256" key="2">
    <source>
        <dbReference type="ARBA" id="ARBA00023315"/>
    </source>
</evidence>